<organism evidence="2 3">
    <name type="scientific">Paenarthrobacter nitroguajacolicus</name>
    <name type="common">Arthrobacter nitroguajacolicus</name>
    <dbReference type="NCBI Taxonomy" id="211146"/>
    <lineage>
        <taxon>Bacteria</taxon>
        <taxon>Bacillati</taxon>
        <taxon>Actinomycetota</taxon>
        <taxon>Actinomycetes</taxon>
        <taxon>Micrococcales</taxon>
        <taxon>Micrococcaceae</taxon>
        <taxon>Paenarthrobacter</taxon>
    </lineage>
</organism>
<evidence type="ECO:0000313" key="3">
    <source>
        <dbReference type="Proteomes" id="UP000316500"/>
    </source>
</evidence>
<dbReference type="OrthoDB" id="9857576at2"/>
<dbReference type="EMBL" id="VNFK01000003">
    <property type="protein sequence ID" value="TVU65458.1"/>
    <property type="molecule type" value="Genomic_DNA"/>
</dbReference>
<accession>A0A558H8K0</accession>
<proteinExistence type="predicted"/>
<reference evidence="2 3" key="1">
    <citation type="submission" date="2019-07" db="EMBL/GenBank/DDBJ databases">
        <title>Diversity of Bacteria from Kongsfjorden, Arctic.</title>
        <authorList>
            <person name="Yu Y."/>
        </authorList>
    </citation>
    <scope>NUCLEOTIDE SEQUENCE [LARGE SCALE GENOMIC DNA]</scope>
    <source>
        <strain evidence="2 3">SM1928</strain>
    </source>
</reference>
<dbReference type="AlphaFoldDB" id="A0A558H8K0"/>
<dbReference type="RefSeq" id="WP_144648525.1">
    <property type="nucleotide sequence ID" value="NZ_VNFK01000003.1"/>
</dbReference>
<evidence type="ECO:0000256" key="1">
    <source>
        <dbReference type="SAM" id="MobiDB-lite"/>
    </source>
</evidence>
<sequence length="168" mass="17954">MGIALNGKAASSALQGDTPDGTYVTVYSREWKPSGTAKNDIDVMVYNVGDSQVTPFNTEIPQQPPGPLDQTPLWPHLTAAIDRLDAAGQEFNLGIGLVSRTEKENGTSGGEINLQLSTNSCNLLPDDRWKTLEQPLYDYWLSPQRPRTPESSASKSCPTGASTGSAGS</sequence>
<feature type="compositionally biased region" description="Polar residues" evidence="1">
    <location>
        <begin position="149"/>
        <end position="168"/>
    </location>
</feature>
<name>A0A558H8K0_PAENT</name>
<gene>
    <name evidence="2" type="ORF">FQP90_04425</name>
</gene>
<protein>
    <submittedName>
        <fullName evidence="2">Uncharacterized protein</fullName>
    </submittedName>
</protein>
<evidence type="ECO:0000313" key="2">
    <source>
        <dbReference type="EMBL" id="TVU65458.1"/>
    </source>
</evidence>
<feature type="region of interest" description="Disordered" evidence="1">
    <location>
        <begin position="141"/>
        <end position="168"/>
    </location>
</feature>
<dbReference type="Proteomes" id="UP000316500">
    <property type="component" value="Unassembled WGS sequence"/>
</dbReference>
<comment type="caution">
    <text evidence="2">The sequence shown here is derived from an EMBL/GenBank/DDBJ whole genome shotgun (WGS) entry which is preliminary data.</text>
</comment>